<dbReference type="GO" id="GO:0016020">
    <property type="term" value="C:membrane"/>
    <property type="evidence" value="ECO:0007669"/>
    <property type="project" value="UniProtKB-SubCell"/>
</dbReference>
<proteinExistence type="inferred from homology"/>
<organism evidence="15 16">
    <name type="scientific">Acrobeloides nanus</name>
    <dbReference type="NCBI Taxonomy" id="290746"/>
    <lineage>
        <taxon>Eukaryota</taxon>
        <taxon>Metazoa</taxon>
        <taxon>Ecdysozoa</taxon>
        <taxon>Nematoda</taxon>
        <taxon>Chromadorea</taxon>
        <taxon>Rhabditida</taxon>
        <taxon>Tylenchina</taxon>
        <taxon>Cephalobomorpha</taxon>
        <taxon>Cephaloboidea</taxon>
        <taxon>Cephalobidae</taxon>
        <taxon>Acrobeloides</taxon>
    </lineage>
</organism>
<protein>
    <submittedName>
        <fullName evidence="16">Uncharacterized protein</fullName>
    </submittedName>
</protein>
<dbReference type="AlphaFoldDB" id="A0A914E391"/>
<dbReference type="GO" id="GO:0005272">
    <property type="term" value="F:sodium channel activity"/>
    <property type="evidence" value="ECO:0007669"/>
    <property type="project" value="UniProtKB-KW"/>
</dbReference>
<keyword evidence="9 14" id="KW-0472">Membrane</keyword>
<keyword evidence="4 13" id="KW-0894">Sodium channel</keyword>
<accession>A0A914E391</accession>
<evidence type="ECO:0000256" key="3">
    <source>
        <dbReference type="ARBA" id="ARBA00022448"/>
    </source>
</evidence>
<evidence type="ECO:0000256" key="12">
    <source>
        <dbReference type="ARBA" id="ARBA00023303"/>
    </source>
</evidence>
<keyword evidence="11 13" id="KW-0739">Sodium transport</keyword>
<keyword evidence="7" id="KW-0915">Sodium</keyword>
<evidence type="ECO:0000313" key="16">
    <source>
        <dbReference type="WBParaSite" id="ACRNAN_scaffold5350.g7500.t1"/>
    </source>
</evidence>
<evidence type="ECO:0000256" key="4">
    <source>
        <dbReference type="ARBA" id="ARBA00022461"/>
    </source>
</evidence>
<dbReference type="Proteomes" id="UP000887540">
    <property type="component" value="Unplaced"/>
</dbReference>
<keyword evidence="6 14" id="KW-1133">Transmembrane helix</keyword>
<evidence type="ECO:0000256" key="9">
    <source>
        <dbReference type="ARBA" id="ARBA00023136"/>
    </source>
</evidence>
<evidence type="ECO:0000256" key="2">
    <source>
        <dbReference type="ARBA" id="ARBA00007193"/>
    </source>
</evidence>
<keyword evidence="8 13" id="KW-0406">Ion transport</keyword>
<evidence type="ECO:0000256" key="10">
    <source>
        <dbReference type="ARBA" id="ARBA00023180"/>
    </source>
</evidence>
<evidence type="ECO:0000256" key="13">
    <source>
        <dbReference type="RuleBase" id="RU000679"/>
    </source>
</evidence>
<comment type="subcellular location">
    <subcellularLocation>
        <location evidence="1">Membrane</location>
        <topology evidence="1">Multi-pass membrane protein</topology>
    </subcellularLocation>
</comment>
<comment type="similarity">
    <text evidence="2 13">Belongs to the amiloride-sensitive sodium channel (TC 1.A.6) family.</text>
</comment>
<evidence type="ECO:0000256" key="11">
    <source>
        <dbReference type="ARBA" id="ARBA00023201"/>
    </source>
</evidence>
<name>A0A914E391_9BILA</name>
<evidence type="ECO:0000256" key="7">
    <source>
        <dbReference type="ARBA" id="ARBA00023053"/>
    </source>
</evidence>
<feature type="transmembrane region" description="Helical" evidence="14">
    <location>
        <begin position="61"/>
        <end position="79"/>
    </location>
</feature>
<reference evidence="16" key="1">
    <citation type="submission" date="2022-11" db="UniProtKB">
        <authorList>
            <consortium name="WormBaseParasite"/>
        </authorList>
    </citation>
    <scope>IDENTIFICATION</scope>
</reference>
<evidence type="ECO:0000256" key="5">
    <source>
        <dbReference type="ARBA" id="ARBA00022692"/>
    </source>
</evidence>
<evidence type="ECO:0000256" key="1">
    <source>
        <dbReference type="ARBA" id="ARBA00004141"/>
    </source>
</evidence>
<evidence type="ECO:0000256" key="14">
    <source>
        <dbReference type="SAM" id="Phobius"/>
    </source>
</evidence>
<keyword evidence="15" id="KW-1185">Reference proteome</keyword>
<dbReference type="InterPro" id="IPR001873">
    <property type="entry name" value="ENaC"/>
</dbReference>
<dbReference type="Pfam" id="PF00858">
    <property type="entry name" value="ASC"/>
    <property type="match status" value="1"/>
</dbReference>
<dbReference type="WBParaSite" id="ACRNAN_scaffold5350.g7500.t1">
    <property type="protein sequence ID" value="ACRNAN_scaffold5350.g7500.t1"/>
    <property type="gene ID" value="ACRNAN_scaffold5350.g7500"/>
</dbReference>
<evidence type="ECO:0000256" key="8">
    <source>
        <dbReference type="ARBA" id="ARBA00023065"/>
    </source>
</evidence>
<evidence type="ECO:0000256" key="6">
    <source>
        <dbReference type="ARBA" id="ARBA00022989"/>
    </source>
</evidence>
<keyword evidence="10" id="KW-0325">Glycoprotein</keyword>
<keyword evidence="5 13" id="KW-0812">Transmembrane</keyword>
<sequence length="99" mass="11719">MYSFNEFADLPYRRFTQPEIAAQGPIQPIYFRRKCYCRFLWNTELHGVTQYLRAKTLWSKIFWACVIVGFLTAATYTTINVFSNYLENQTSTLITIKQV</sequence>
<evidence type="ECO:0000313" key="15">
    <source>
        <dbReference type="Proteomes" id="UP000887540"/>
    </source>
</evidence>
<keyword evidence="3 13" id="KW-0813">Transport</keyword>
<keyword evidence="12 13" id="KW-0407">Ion channel</keyword>